<dbReference type="Proteomes" id="UP001152422">
    <property type="component" value="Unassembled WGS sequence"/>
</dbReference>
<dbReference type="AlphaFoldDB" id="A0A9X4L572"/>
<sequence length="62" mass="6920">MKLTQILLDANHKDVLNLRTSDGFLTIVSNSKGHEVYQPNGKCTIAKNDKELSTIISSYNQI</sequence>
<comment type="caution">
    <text evidence="1">The sequence shown here is derived from an EMBL/GenBank/DDBJ whole genome shotgun (WGS) entry which is preliminary data.</text>
</comment>
<keyword evidence="2" id="KW-1185">Reference proteome</keyword>
<dbReference type="RefSeq" id="WP_069818967.1">
    <property type="nucleotide sequence ID" value="NZ_JAMBPY010000008.1"/>
</dbReference>
<accession>A0A9X4L572</accession>
<reference evidence="1" key="1">
    <citation type="submission" date="2022-05" db="EMBL/GenBank/DDBJ databases">
        <title>Comparative genomics of Staphylococcus equorum isolates.</title>
        <authorList>
            <person name="Luelf R.H."/>
        </authorList>
    </citation>
    <scope>NUCLEOTIDE SEQUENCE</scope>
    <source>
        <strain evidence="1">TMW 2.2497</strain>
    </source>
</reference>
<protein>
    <submittedName>
        <fullName evidence="1">Uncharacterized protein</fullName>
    </submittedName>
</protein>
<evidence type="ECO:0000313" key="2">
    <source>
        <dbReference type="Proteomes" id="UP001152422"/>
    </source>
</evidence>
<name>A0A9X4L572_9STAP</name>
<organism evidence="1 2">
    <name type="scientific">Staphylococcus equorum</name>
    <dbReference type="NCBI Taxonomy" id="246432"/>
    <lineage>
        <taxon>Bacteria</taxon>
        <taxon>Bacillati</taxon>
        <taxon>Bacillota</taxon>
        <taxon>Bacilli</taxon>
        <taxon>Bacillales</taxon>
        <taxon>Staphylococcaceae</taxon>
        <taxon>Staphylococcus</taxon>
    </lineage>
</organism>
<gene>
    <name evidence="1" type="ORF">M4L89_12235</name>
</gene>
<evidence type="ECO:0000313" key="1">
    <source>
        <dbReference type="EMBL" id="MDG0846996.1"/>
    </source>
</evidence>
<dbReference type="EMBL" id="JAMBQA010000008">
    <property type="protein sequence ID" value="MDG0846996.1"/>
    <property type="molecule type" value="Genomic_DNA"/>
</dbReference>
<proteinExistence type="predicted"/>